<keyword evidence="3" id="KW-1185">Reference proteome</keyword>
<gene>
    <name evidence="2" type="ORF">LTR84_002779</name>
</gene>
<feature type="region of interest" description="Disordered" evidence="1">
    <location>
        <begin position="1"/>
        <end position="169"/>
    </location>
</feature>
<dbReference type="Proteomes" id="UP001358417">
    <property type="component" value="Unassembled WGS sequence"/>
</dbReference>
<proteinExistence type="predicted"/>
<feature type="compositionally biased region" description="Low complexity" evidence="1">
    <location>
        <begin position="78"/>
        <end position="106"/>
    </location>
</feature>
<feature type="compositionally biased region" description="Basic and acidic residues" evidence="1">
    <location>
        <begin position="128"/>
        <end position="143"/>
    </location>
</feature>
<dbReference type="GeneID" id="89970978"/>
<comment type="caution">
    <text evidence="2">The sequence shown here is derived from an EMBL/GenBank/DDBJ whole genome shotgun (WGS) entry which is preliminary data.</text>
</comment>
<reference evidence="2 3" key="1">
    <citation type="submission" date="2023-08" db="EMBL/GenBank/DDBJ databases">
        <title>Black Yeasts Isolated from many extreme environments.</title>
        <authorList>
            <person name="Coleine C."/>
            <person name="Stajich J.E."/>
            <person name="Selbmann L."/>
        </authorList>
    </citation>
    <scope>NUCLEOTIDE SEQUENCE [LARGE SCALE GENOMIC DNA]</scope>
    <source>
        <strain evidence="2 3">CCFEE 5792</strain>
    </source>
</reference>
<protein>
    <recommendedName>
        <fullName evidence="4">Serine-rich protein</fullName>
    </recommendedName>
</protein>
<evidence type="ECO:0000313" key="2">
    <source>
        <dbReference type="EMBL" id="KAK5051975.1"/>
    </source>
</evidence>
<accession>A0AAV9NCP9</accession>
<dbReference type="AlphaFoldDB" id="A0AAV9NCP9"/>
<dbReference type="RefSeq" id="XP_064705989.1">
    <property type="nucleotide sequence ID" value="XM_064846379.1"/>
</dbReference>
<evidence type="ECO:0000256" key="1">
    <source>
        <dbReference type="SAM" id="MobiDB-lite"/>
    </source>
</evidence>
<name>A0AAV9NCP9_9EURO</name>
<sequence length="169" mass="17920">MQSIRQMTVRGALRAQPTTVTARGLRPIQAVRLAHASYGNEQSGMEQGTHLKNPKSNLEHPGPEAPANKGSISKEETTSSSSSSSSSSSNPSSSSSSSSQSSGSGEKSSDGARPAIHSPKSAAEDTDPEVKKHNEEMAQRNDRSVNQLSEEDNKVNKNFWSGDVGPKKD</sequence>
<organism evidence="2 3">
    <name type="scientific">Exophiala bonariae</name>
    <dbReference type="NCBI Taxonomy" id="1690606"/>
    <lineage>
        <taxon>Eukaryota</taxon>
        <taxon>Fungi</taxon>
        <taxon>Dikarya</taxon>
        <taxon>Ascomycota</taxon>
        <taxon>Pezizomycotina</taxon>
        <taxon>Eurotiomycetes</taxon>
        <taxon>Chaetothyriomycetidae</taxon>
        <taxon>Chaetothyriales</taxon>
        <taxon>Herpotrichiellaceae</taxon>
        <taxon>Exophiala</taxon>
    </lineage>
</organism>
<evidence type="ECO:0008006" key="4">
    <source>
        <dbReference type="Google" id="ProtNLM"/>
    </source>
</evidence>
<dbReference type="EMBL" id="JAVRRD010000014">
    <property type="protein sequence ID" value="KAK5051975.1"/>
    <property type="molecule type" value="Genomic_DNA"/>
</dbReference>
<evidence type="ECO:0000313" key="3">
    <source>
        <dbReference type="Proteomes" id="UP001358417"/>
    </source>
</evidence>